<dbReference type="Pfam" id="PF08457">
    <property type="entry name" value="Sfi1"/>
    <property type="match status" value="1"/>
</dbReference>
<comment type="caution">
    <text evidence="3">The sequence shown here is derived from an EMBL/GenBank/DDBJ whole genome shotgun (WGS) entry which is preliminary data.</text>
</comment>
<feature type="compositionally biased region" description="Basic and acidic residues" evidence="1">
    <location>
        <begin position="273"/>
        <end position="290"/>
    </location>
</feature>
<evidence type="ECO:0000313" key="3">
    <source>
        <dbReference type="EMBL" id="RJE25034.1"/>
    </source>
</evidence>
<feature type="compositionally biased region" description="Basic and acidic residues" evidence="1">
    <location>
        <begin position="215"/>
        <end position="224"/>
    </location>
</feature>
<feature type="region of interest" description="Disordered" evidence="1">
    <location>
        <begin position="933"/>
        <end position="957"/>
    </location>
</feature>
<proteinExistence type="predicted"/>
<dbReference type="EMBL" id="MVGC01000060">
    <property type="protein sequence ID" value="RJE25034.1"/>
    <property type="molecule type" value="Genomic_DNA"/>
</dbReference>
<protein>
    <submittedName>
        <fullName evidence="3">Centrin-binding protein Sfi1</fullName>
    </submittedName>
</protein>
<evidence type="ECO:0000259" key="2">
    <source>
        <dbReference type="Pfam" id="PF08457"/>
    </source>
</evidence>
<gene>
    <name evidence="3" type="ORF">PHISCL_02627</name>
</gene>
<dbReference type="OrthoDB" id="5215300at2759"/>
<organism evidence="3 4">
    <name type="scientific">Aspergillus sclerotialis</name>
    <dbReference type="NCBI Taxonomy" id="2070753"/>
    <lineage>
        <taxon>Eukaryota</taxon>
        <taxon>Fungi</taxon>
        <taxon>Dikarya</taxon>
        <taxon>Ascomycota</taxon>
        <taxon>Pezizomycotina</taxon>
        <taxon>Eurotiomycetes</taxon>
        <taxon>Eurotiomycetidae</taxon>
        <taxon>Eurotiales</taxon>
        <taxon>Aspergillaceae</taxon>
        <taxon>Aspergillus</taxon>
        <taxon>Aspergillus subgen. Polypaecilum</taxon>
    </lineage>
</organism>
<dbReference type="Proteomes" id="UP000266188">
    <property type="component" value="Unassembled WGS sequence"/>
</dbReference>
<accession>A0A3A3A064</accession>
<feature type="compositionally biased region" description="Polar residues" evidence="1">
    <location>
        <begin position="975"/>
        <end position="997"/>
    </location>
</feature>
<dbReference type="AlphaFoldDB" id="A0A3A3A064"/>
<keyword evidence="4" id="KW-1185">Reference proteome</keyword>
<reference evidence="4" key="1">
    <citation type="submission" date="2017-02" db="EMBL/GenBank/DDBJ databases">
        <authorList>
            <person name="Tafer H."/>
            <person name="Lopandic K."/>
        </authorList>
    </citation>
    <scope>NUCLEOTIDE SEQUENCE [LARGE SCALE GENOMIC DNA]</scope>
    <source>
        <strain evidence="4">CBS 366.77</strain>
    </source>
</reference>
<evidence type="ECO:0000256" key="1">
    <source>
        <dbReference type="SAM" id="MobiDB-lite"/>
    </source>
</evidence>
<feature type="compositionally biased region" description="Low complexity" evidence="1">
    <location>
        <begin position="1036"/>
        <end position="1050"/>
    </location>
</feature>
<feature type="region of interest" description="Disordered" evidence="1">
    <location>
        <begin position="175"/>
        <end position="194"/>
    </location>
</feature>
<dbReference type="STRING" id="2070753.A0A3A3A064"/>
<feature type="region of interest" description="Disordered" evidence="1">
    <location>
        <begin position="973"/>
        <end position="1003"/>
    </location>
</feature>
<feature type="region of interest" description="Disordered" evidence="1">
    <location>
        <begin position="215"/>
        <end position="292"/>
    </location>
</feature>
<feature type="region of interest" description="Disordered" evidence="1">
    <location>
        <begin position="1028"/>
        <end position="1077"/>
    </location>
</feature>
<dbReference type="InterPro" id="IPR013665">
    <property type="entry name" value="Sfi1_dom"/>
</dbReference>
<feature type="domain" description="Sfi1 spindle body" evidence="2">
    <location>
        <begin position="358"/>
        <end position="926"/>
    </location>
</feature>
<evidence type="ECO:0000313" key="4">
    <source>
        <dbReference type="Proteomes" id="UP000266188"/>
    </source>
</evidence>
<name>A0A3A3A064_9EURO</name>
<sequence length="1077" mass="126057">MPPNPRALSYGNPSLSDDDVYFLHQIILHAQQRPGADQRPSRALFETYDEFIAQYGITDPGQAYLRFLFKVGSKSTPGDTLYDKFERVLKQMGIEIQFDDETAGDKTNETYGYHPELGDTWPEDTFEYSQGPTHRRRASFNSLYDIGDDATQRSFANRPSSRSSLSRLQTGKPEFLEFGQPHRPSGRVENTPDRTQLIAQFLDMGRKLMNRMDSLKSTKEESGERGPTNGHIARSAVDRDRSERMAAVSETRSRRSSGSWSSSDDGDDEDVEQGDHDSIERQEVPPDLFHRPSLSDLLRDASTFNGYREKAMNRHFLTHWLQTAVRLRQTRRDMEMFAVNRDRLTLMRQAFDTWRAIIQRRRRAAQTERFFKHLEERAGRARDLYLMTKAFTHWAEVTYDEVAKTSAARRHILSLKYFNAWREITAVNEMKAQRFALRRPFNVWRRKTRQIKDAELHAVATYNRDLKHGAYWHWFWSFCDQRAPQWYDHCLKRRSLLSWLRTLRTNRERNDEIELRNRRFDLGFALQIWYQRSKTIAGAEQEADSMQSQKLLKQNFGEWRIQSRLAPASFEVTGMVDERILRSAFNQWVSRAQMLNQARDLDRRRIMHNSWTTWNDLLRCQALNARIEERLKMETMYKWVLAERYRLMQRIRDQRIARDVFAKFVTNIRGTYSELLQRADVHEDYRIEELLQSKFDCWRDQLVLQRQREYAAFEFYAPRLAQEAMVVWQAKHQHITKIEGWARDARFYFLMTRTLKQWHAARLQSSKKRRQDAYSKTRRKIKINLASKALGCWRSRVQDAMEMERQALEYSRGKTLTIASGLLNTWNDKTAKQVQDCRDADIYYSRQIAYDKLTRWSEVYVEVRGLEQRANQFYHVHVLGQASAQLRKLSLRIFQIRSTGETADAMRVRNSRKHSKSMFHHWVEKARLRLEAQDSPGPALTPARHLDTTLTSGGDQPVFDPWYQDETPFKFSDLARSSQGPSSTPLATPSYLTSPSKRTARARALAQISTTPATPLQTPFATRLLRAEAGGSSKIGSNRLARLGRRSSLGTSVRFADEEPESPESPTDGRKSANRRI</sequence>